<dbReference type="EMBL" id="WIXE01006054">
    <property type="protein sequence ID" value="KAK5981651.1"/>
    <property type="molecule type" value="Genomic_DNA"/>
</dbReference>
<dbReference type="Proteomes" id="UP001331761">
    <property type="component" value="Unassembled WGS sequence"/>
</dbReference>
<protein>
    <submittedName>
        <fullName evidence="1">PABS domain-containing protein</fullName>
    </submittedName>
</protein>
<dbReference type="Pfam" id="PF01564">
    <property type="entry name" value="Spermine_synth"/>
    <property type="match status" value="1"/>
</dbReference>
<comment type="caution">
    <text evidence="1">The sequence shown here is derived from an EMBL/GenBank/DDBJ whole genome shotgun (WGS) entry which is preliminary data.</text>
</comment>
<proteinExistence type="predicted"/>
<sequence>HEIFGFTASTMLPGSFLLSSLSLDSSNYGKQVLSIGLGGGAVDMTLSVIKPEVNITVVELDPLDVTLATKWFGVTETKHHHVVVQDGVDFLKDAEMRGLKYDVVFLDACGSGTVICPVKAFRTASVMKMMKNVLKETGTIIINLATEKAEANGNVECTQVRFPTVPFINPCKQ</sequence>
<dbReference type="InterPro" id="IPR029063">
    <property type="entry name" value="SAM-dependent_MTases_sf"/>
</dbReference>
<dbReference type="AlphaFoldDB" id="A0AAN8FKB3"/>
<evidence type="ECO:0000313" key="1">
    <source>
        <dbReference type="EMBL" id="KAK5981651.1"/>
    </source>
</evidence>
<reference evidence="1 2" key="1">
    <citation type="submission" date="2019-10" db="EMBL/GenBank/DDBJ databases">
        <title>Assembly and Annotation for the nematode Trichostrongylus colubriformis.</title>
        <authorList>
            <person name="Martin J."/>
        </authorList>
    </citation>
    <scope>NUCLEOTIDE SEQUENCE [LARGE SCALE GENOMIC DNA]</scope>
    <source>
        <strain evidence="1">G859</strain>
        <tissue evidence="1">Whole worm</tissue>
    </source>
</reference>
<name>A0AAN8FKB3_TRICO</name>
<gene>
    <name evidence="1" type="ORF">GCK32_017018</name>
</gene>
<dbReference type="Gene3D" id="3.40.50.150">
    <property type="entry name" value="Vaccinia Virus protein VP39"/>
    <property type="match status" value="1"/>
</dbReference>
<dbReference type="SUPFAM" id="SSF53335">
    <property type="entry name" value="S-adenosyl-L-methionine-dependent methyltransferases"/>
    <property type="match status" value="1"/>
</dbReference>
<accession>A0AAN8FKB3</accession>
<evidence type="ECO:0000313" key="2">
    <source>
        <dbReference type="Proteomes" id="UP001331761"/>
    </source>
</evidence>
<keyword evidence="2" id="KW-1185">Reference proteome</keyword>
<feature type="non-terminal residue" evidence="1">
    <location>
        <position position="1"/>
    </location>
</feature>
<organism evidence="1 2">
    <name type="scientific">Trichostrongylus colubriformis</name>
    <name type="common">Black scour worm</name>
    <dbReference type="NCBI Taxonomy" id="6319"/>
    <lineage>
        <taxon>Eukaryota</taxon>
        <taxon>Metazoa</taxon>
        <taxon>Ecdysozoa</taxon>
        <taxon>Nematoda</taxon>
        <taxon>Chromadorea</taxon>
        <taxon>Rhabditida</taxon>
        <taxon>Rhabditina</taxon>
        <taxon>Rhabditomorpha</taxon>
        <taxon>Strongyloidea</taxon>
        <taxon>Trichostrongylidae</taxon>
        <taxon>Trichostrongylus</taxon>
    </lineage>
</organism>